<dbReference type="Gene3D" id="3.30.910.20">
    <property type="entry name" value="Skp domain"/>
    <property type="match status" value="1"/>
</dbReference>
<dbReference type="GO" id="GO:0005829">
    <property type="term" value="C:cytosol"/>
    <property type="evidence" value="ECO:0007669"/>
    <property type="project" value="TreeGrafter"/>
</dbReference>
<dbReference type="InterPro" id="IPR024930">
    <property type="entry name" value="Skp_dom_sf"/>
</dbReference>
<dbReference type="PANTHER" id="PTHR35089:SF1">
    <property type="entry name" value="CHAPERONE PROTEIN SKP"/>
    <property type="match status" value="1"/>
</dbReference>
<dbReference type="GO" id="GO:0051082">
    <property type="term" value="F:unfolded protein binding"/>
    <property type="evidence" value="ECO:0007669"/>
    <property type="project" value="InterPro"/>
</dbReference>
<organism evidence="4 5">
    <name type="scientific">Anaplasma phagocytophilum</name>
    <name type="common">Ehrlichia phagocytophila</name>
    <dbReference type="NCBI Taxonomy" id="948"/>
    <lineage>
        <taxon>Bacteria</taxon>
        <taxon>Pseudomonadati</taxon>
        <taxon>Pseudomonadota</taxon>
        <taxon>Alphaproteobacteria</taxon>
        <taxon>Rickettsiales</taxon>
        <taxon>Anaplasmataceae</taxon>
        <taxon>Anaplasma</taxon>
        <taxon>phagocytophilum group</taxon>
    </lineage>
</organism>
<reference evidence="4 5" key="1">
    <citation type="submission" date="2014-09" db="EMBL/GenBank/DDBJ databases">
        <authorList>
            <person name="Loux Valentin"/>
            <person name="Dugat Thibaut"/>
        </authorList>
    </citation>
    <scope>NUCLEOTIDE SEQUENCE [LARGE SCALE GENOMIC DNA]</scope>
    <source>
        <strain evidence="4 5">BOV-10_179</strain>
    </source>
</reference>
<evidence type="ECO:0000256" key="1">
    <source>
        <dbReference type="ARBA" id="ARBA00009091"/>
    </source>
</evidence>
<keyword evidence="2 3" id="KW-0732">Signal</keyword>
<name>A0A098EG75_ANAPH</name>
<sequence length="185" mass="20610">MKIVRIVVLALALVVFLNCSVGVNAASGTEDRPVLFVDSDRVLSEALVAKDIRAQLDRRRTEMQGAFAHRGEKLRKEEEDLVKQKGILSSEAFEAKVMEFRQAVEAMNKDVETKMSELEVMYGNAIAQVYDKIQKISELQAAERGASVVLFMSRGQASYVDEKADITEKILETLNKDLSRVSLGN</sequence>
<dbReference type="InterPro" id="IPR005632">
    <property type="entry name" value="Chaperone_Skp"/>
</dbReference>
<dbReference type="SMART" id="SM00935">
    <property type="entry name" value="OmpH"/>
    <property type="match status" value="1"/>
</dbReference>
<evidence type="ECO:0000313" key="5">
    <source>
        <dbReference type="Proteomes" id="UP000055047"/>
    </source>
</evidence>
<dbReference type="GO" id="GO:0050821">
    <property type="term" value="P:protein stabilization"/>
    <property type="evidence" value="ECO:0007669"/>
    <property type="project" value="TreeGrafter"/>
</dbReference>
<dbReference type="PANTHER" id="PTHR35089">
    <property type="entry name" value="CHAPERONE PROTEIN SKP"/>
    <property type="match status" value="1"/>
</dbReference>
<dbReference type="Pfam" id="PF03938">
    <property type="entry name" value="OmpH"/>
    <property type="match status" value="1"/>
</dbReference>
<comment type="similarity">
    <text evidence="1">Belongs to the Skp family.</text>
</comment>
<evidence type="ECO:0000256" key="2">
    <source>
        <dbReference type="ARBA" id="ARBA00022729"/>
    </source>
</evidence>
<evidence type="ECO:0008006" key="6">
    <source>
        <dbReference type="Google" id="ProtNLM"/>
    </source>
</evidence>
<evidence type="ECO:0000313" key="4">
    <source>
        <dbReference type="EMBL" id="CEG20782.1"/>
    </source>
</evidence>
<dbReference type="EMBL" id="CCXQ01000078">
    <property type="protein sequence ID" value="CEG20782.1"/>
    <property type="molecule type" value="Genomic_DNA"/>
</dbReference>
<gene>
    <name evidence="4" type="ORF">ANAPHAGO_01030</name>
</gene>
<proteinExistence type="inferred from homology"/>
<dbReference type="RefSeq" id="WP_060757795.1">
    <property type="nucleotide sequence ID" value="NZ_CCXQ01000078.1"/>
</dbReference>
<dbReference type="SUPFAM" id="SSF111384">
    <property type="entry name" value="OmpH-like"/>
    <property type="match status" value="1"/>
</dbReference>
<dbReference type="AlphaFoldDB" id="A0A098EG75"/>
<accession>A0A098EG75</accession>
<feature type="signal peptide" evidence="3">
    <location>
        <begin position="1"/>
        <end position="25"/>
    </location>
</feature>
<evidence type="ECO:0000256" key="3">
    <source>
        <dbReference type="SAM" id="SignalP"/>
    </source>
</evidence>
<feature type="chain" id="PRO_5001940466" description="Outer membrane family protein" evidence="3">
    <location>
        <begin position="26"/>
        <end position="185"/>
    </location>
</feature>
<protein>
    <recommendedName>
        <fullName evidence="6">Outer membrane family protein</fullName>
    </recommendedName>
</protein>
<dbReference type="Proteomes" id="UP000055047">
    <property type="component" value="Unassembled WGS sequence"/>
</dbReference>